<comment type="caution">
    <text evidence="1">The sequence shown here is derived from an EMBL/GenBank/DDBJ whole genome shotgun (WGS) entry which is preliminary data.</text>
</comment>
<keyword evidence="2" id="KW-1185">Reference proteome</keyword>
<gene>
    <name evidence="1" type="ORF">ACFFLS_02930</name>
</gene>
<reference evidence="1 2" key="1">
    <citation type="submission" date="2024-09" db="EMBL/GenBank/DDBJ databases">
        <authorList>
            <person name="Sun Q."/>
            <person name="Mori K."/>
        </authorList>
    </citation>
    <scope>NUCLEOTIDE SEQUENCE [LARGE SCALE GENOMIC DNA]</scope>
    <source>
        <strain evidence="1 2">CGMCC 1.12926</strain>
    </source>
</reference>
<dbReference type="Proteomes" id="UP001589734">
    <property type="component" value="Unassembled WGS sequence"/>
</dbReference>
<sequence length="88" mass="10005">MSKIVSLSGTYKIENGIIEFKILKSKERVGRSYFRDHTSSHNDSWVLDDYKILEFEAVESVDGAQIKILSPTKISIDGRFFCMVSEGL</sequence>
<dbReference type="EMBL" id="JBHLYW010000003">
    <property type="protein sequence ID" value="MFC0075980.1"/>
    <property type="molecule type" value="Genomic_DNA"/>
</dbReference>
<accession>A0ABV6BKK5</accession>
<proteinExistence type="predicted"/>
<protein>
    <submittedName>
        <fullName evidence="1">Uncharacterized protein</fullName>
    </submittedName>
</protein>
<evidence type="ECO:0000313" key="2">
    <source>
        <dbReference type="Proteomes" id="UP001589734"/>
    </source>
</evidence>
<evidence type="ECO:0000313" key="1">
    <source>
        <dbReference type="EMBL" id="MFC0075980.1"/>
    </source>
</evidence>
<organism evidence="1 2">
    <name type="scientific">Flavobacterium procerum</name>
    <dbReference type="NCBI Taxonomy" id="1455569"/>
    <lineage>
        <taxon>Bacteria</taxon>
        <taxon>Pseudomonadati</taxon>
        <taxon>Bacteroidota</taxon>
        <taxon>Flavobacteriia</taxon>
        <taxon>Flavobacteriales</taxon>
        <taxon>Flavobacteriaceae</taxon>
        <taxon>Flavobacterium</taxon>
    </lineage>
</organism>
<dbReference type="RefSeq" id="WP_379683293.1">
    <property type="nucleotide sequence ID" value="NZ_JBHLYW010000003.1"/>
</dbReference>
<name>A0ABV6BKK5_9FLAO</name>